<feature type="region of interest" description="Disordered" evidence="5">
    <location>
        <begin position="291"/>
        <end position="329"/>
    </location>
</feature>
<dbReference type="GO" id="GO:0003682">
    <property type="term" value="F:chromatin binding"/>
    <property type="evidence" value="ECO:0007669"/>
    <property type="project" value="TreeGrafter"/>
</dbReference>
<keyword evidence="1" id="KW-0479">Metal-binding</keyword>
<protein>
    <recommendedName>
        <fullName evidence="6">PHD-type domain-containing protein</fullName>
    </recommendedName>
</protein>
<dbReference type="InterPro" id="IPR013761">
    <property type="entry name" value="SAM/pointed_sf"/>
</dbReference>
<evidence type="ECO:0000313" key="8">
    <source>
        <dbReference type="RefSeq" id="XP_034119255.1"/>
    </source>
</evidence>
<dbReference type="SMART" id="SM00249">
    <property type="entry name" value="PHD"/>
    <property type="match status" value="2"/>
</dbReference>
<evidence type="ECO:0000256" key="2">
    <source>
        <dbReference type="ARBA" id="ARBA00022771"/>
    </source>
</evidence>
<feature type="compositionally biased region" description="Basic residues" evidence="5">
    <location>
        <begin position="309"/>
        <end position="318"/>
    </location>
</feature>
<feature type="region of interest" description="Disordered" evidence="5">
    <location>
        <begin position="1"/>
        <end position="73"/>
    </location>
</feature>
<keyword evidence="2 4" id="KW-0863">Zinc-finger</keyword>
<dbReference type="GO" id="GO:0008270">
    <property type="term" value="F:zinc ion binding"/>
    <property type="evidence" value="ECO:0007669"/>
    <property type="project" value="UniProtKB-KW"/>
</dbReference>
<feature type="region of interest" description="Disordered" evidence="5">
    <location>
        <begin position="108"/>
        <end position="167"/>
    </location>
</feature>
<dbReference type="GO" id="GO:0045892">
    <property type="term" value="P:negative regulation of DNA-templated transcription"/>
    <property type="evidence" value="ECO:0007669"/>
    <property type="project" value="TreeGrafter"/>
</dbReference>
<accession>A0A6P8Y712</accession>
<dbReference type="Pfam" id="PF00628">
    <property type="entry name" value="PHD"/>
    <property type="match status" value="1"/>
</dbReference>
<dbReference type="SUPFAM" id="SSF57903">
    <property type="entry name" value="FYVE/PHD zinc finger"/>
    <property type="match status" value="2"/>
</dbReference>
<dbReference type="AlphaFoldDB" id="A0A6P8Y712"/>
<evidence type="ECO:0000259" key="6">
    <source>
        <dbReference type="PROSITE" id="PS50016"/>
    </source>
</evidence>
<organism evidence="7 8">
    <name type="scientific">Drosophila albomicans</name>
    <name type="common">Fruit fly</name>
    <dbReference type="NCBI Taxonomy" id="7291"/>
    <lineage>
        <taxon>Eukaryota</taxon>
        <taxon>Metazoa</taxon>
        <taxon>Ecdysozoa</taxon>
        <taxon>Arthropoda</taxon>
        <taxon>Hexapoda</taxon>
        <taxon>Insecta</taxon>
        <taxon>Pterygota</taxon>
        <taxon>Neoptera</taxon>
        <taxon>Endopterygota</taxon>
        <taxon>Diptera</taxon>
        <taxon>Brachycera</taxon>
        <taxon>Muscomorpha</taxon>
        <taxon>Ephydroidea</taxon>
        <taxon>Drosophilidae</taxon>
        <taxon>Drosophila</taxon>
    </lineage>
</organism>
<sequence>MKRNKDEETKDEQQSLTSSNVTVNKLNNSNSNASTNSNNNSIGNNSNPNDANATSAAAGTVRTTGRVKKPKLVYDPSDNYISRVARTSLPAATASPAGAAATVAATATTPTSAATQQPTSPAQQSQPQTQVQTPPNAAADTTPANNSGNIDESLEAANSTPSGEQLRNFDTCSKCSKSEPKRGSGYKSNFLACKTCALKWHFNCLPIAFEILTNARKRFKCDKCRRCRVCSNAKLQDPQQQQMLMCCVCANVYHLDCHWPSLAASKLSDVSWKCNSCDPTYNVQDNEDVATGQRTASSLSPPLPPQLPRKSKAGRKKRATPDPGPPNAKKIALAKTQSEEQELQQHQNGSQLEQQSELMLDDEMEHQQNDAMQVVATSKSPAPTSPHALVAAESASPSTAIAATVAAIDLSDETVPTERQNGEAVTDLTEDEPQQPIVQSWNVDQVVSYVEKYYPQESNIFKSQEIDGAALMVLTRQDIIDRFGLKLGPSLRIYQLVLSLQTSLDDVTLGWVE</sequence>
<dbReference type="OrthoDB" id="10004495at2759"/>
<dbReference type="InterPro" id="IPR001660">
    <property type="entry name" value="SAM"/>
</dbReference>
<dbReference type="GO" id="GO:0042393">
    <property type="term" value="F:histone binding"/>
    <property type="evidence" value="ECO:0007669"/>
    <property type="project" value="TreeGrafter"/>
</dbReference>
<dbReference type="PROSITE" id="PS50016">
    <property type="entry name" value="ZF_PHD_2"/>
    <property type="match status" value="2"/>
</dbReference>
<dbReference type="Proteomes" id="UP000515160">
    <property type="component" value="Chromosome X"/>
</dbReference>
<dbReference type="CDD" id="cd15489">
    <property type="entry name" value="PHD_SF"/>
    <property type="match status" value="1"/>
</dbReference>
<evidence type="ECO:0000256" key="5">
    <source>
        <dbReference type="SAM" id="MobiDB-lite"/>
    </source>
</evidence>
<keyword evidence="7" id="KW-1185">Reference proteome</keyword>
<dbReference type="PANTHER" id="PTHR12247:SF138">
    <property type="entry name" value="POLYHOMEOTIC DISTAL, ISOFORM A-RELATED"/>
    <property type="match status" value="1"/>
</dbReference>
<dbReference type="InterPro" id="IPR013083">
    <property type="entry name" value="Znf_RING/FYVE/PHD"/>
</dbReference>
<dbReference type="PANTHER" id="PTHR12247">
    <property type="entry name" value="POLYCOMB GROUP PROTEIN"/>
    <property type="match status" value="1"/>
</dbReference>
<dbReference type="InterPro" id="IPR001965">
    <property type="entry name" value="Znf_PHD"/>
</dbReference>
<dbReference type="InterPro" id="IPR050548">
    <property type="entry name" value="PcG_chromatin_remod_factors"/>
</dbReference>
<proteinExistence type="predicted"/>
<dbReference type="CTD" id="31254"/>
<dbReference type="SMART" id="SM00454">
    <property type="entry name" value="SAM"/>
    <property type="match status" value="1"/>
</dbReference>
<dbReference type="InterPro" id="IPR019787">
    <property type="entry name" value="Znf_PHD-finger"/>
</dbReference>
<feature type="domain" description="PHD-type" evidence="6">
    <location>
        <begin position="224"/>
        <end position="280"/>
    </location>
</feature>
<dbReference type="GeneID" id="117578147"/>
<keyword evidence="3" id="KW-0862">Zinc</keyword>
<feature type="compositionally biased region" description="Low complexity" evidence="5">
    <location>
        <begin position="108"/>
        <end position="146"/>
    </location>
</feature>
<feature type="compositionally biased region" description="Low complexity" evidence="5">
    <location>
        <begin position="17"/>
        <end position="58"/>
    </location>
</feature>
<feature type="compositionally biased region" description="Polar residues" evidence="5">
    <location>
        <begin position="156"/>
        <end position="167"/>
    </location>
</feature>
<dbReference type="SUPFAM" id="SSF47769">
    <property type="entry name" value="SAM/Pointed domain"/>
    <property type="match status" value="1"/>
</dbReference>
<reference evidence="8" key="1">
    <citation type="submission" date="2025-08" db="UniProtKB">
        <authorList>
            <consortium name="RefSeq"/>
        </authorList>
    </citation>
    <scope>IDENTIFICATION</scope>
    <source>
        <strain evidence="8">15112-1751.03</strain>
        <tissue evidence="8">Whole Adult</tissue>
    </source>
</reference>
<evidence type="ECO:0000256" key="1">
    <source>
        <dbReference type="ARBA" id="ARBA00022723"/>
    </source>
</evidence>
<feature type="compositionally biased region" description="Basic and acidic residues" evidence="5">
    <location>
        <begin position="1"/>
        <end position="13"/>
    </location>
</feature>
<dbReference type="Gene3D" id="3.30.40.10">
    <property type="entry name" value="Zinc/RING finger domain, C3HC4 (zinc finger)"/>
    <property type="match status" value="2"/>
</dbReference>
<dbReference type="GO" id="GO:0035102">
    <property type="term" value="C:PRC1 complex"/>
    <property type="evidence" value="ECO:0007669"/>
    <property type="project" value="TreeGrafter"/>
</dbReference>
<evidence type="ECO:0000256" key="4">
    <source>
        <dbReference type="PROSITE-ProRule" id="PRU00146"/>
    </source>
</evidence>
<dbReference type="RefSeq" id="XP_034119255.1">
    <property type="nucleotide sequence ID" value="XM_034263364.2"/>
</dbReference>
<evidence type="ECO:0000256" key="3">
    <source>
        <dbReference type="ARBA" id="ARBA00022833"/>
    </source>
</evidence>
<name>A0A6P8Y712_DROAB</name>
<feature type="domain" description="PHD-type" evidence="6">
    <location>
        <begin position="169"/>
        <end position="227"/>
    </location>
</feature>
<dbReference type="InterPro" id="IPR011011">
    <property type="entry name" value="Znf_FYVE_PHD"/>
</dbReference>
<evidence type="ECO:0000313" key="7">
    <source>
        <dbReference type="Proteomes" id="UP000515160"/>
    </source>
</evidence>
<gene>
    <name evidence="8" type="primary">LOC117578147</name>
</gene>
<dbReference type="Gene3D" id="1.10.150.50">
    <property type="entry name" value="Transcription Factor, Ets-1"/>
    <property type="match status" value="1"/>
</dbReference>